<reference evidence="1 2" key="1">
    <citation type="submission" date="2016-07" db="EMBL/GenBank/DDBJ databases">
        <title>Genome and transcriptome analysis of iron-reducing fermentative bacteria Anoxybacter fermentans.</title>
        <authorList>
            <person name="Zeng X."/>
            <person name="Shao Z."/>
        </authorList>
    </citation>
    <scope>NUCLEOTIDE SEQUENCE [LARGE SCALE GENOMIC DNA]</scope>
    <source>
        <strain evidence="1 2">DY22613</strain>
    </source>
</reference>
<dbReference type="Proteomes" id="UP000267250">
    <property type="component" value="Chromosome"/>
</dbReference>
<accession>A0A3S9SVU1</accession>
<organism evidence="1 2">
    <name type="scientific">Anoxybacter fermentans</name>
    <dbReference type="NCBI Taxonomy" id="1323375"/>
    <lineage>
        <taxon>Bacteria</taxon>
        <taxon>Bacillati</taxon>
        <taxon>Bacillota</taxon>
        <taxon>Clostridia</taxon>
        <taxon>Halanaerobiales</taxon>
        <taxon>Anoxybacter</taxon>
    </lineage>
</organism>
<evidence type="ECO:0000313" key="1">
    <source>
        <dbReference type="EMBL" id="AZR72426.1"/>
    </source>
</evidence>
<protein>
    <submittedName>
        <fullName evidence="1">Uncharacterized protein</fullName>
    </submittedName>
</protein>
<proteinExistence type="predicted"/>
<name>A0A3S9SVU1_9FIRM</name>
<evidence type="ECO:0000313" key="2">
    <source>
        <dbReference type="Proteomes" id="UP000267250"/>
    </source>
</evidence>
<gene>
    <name evidence="1" type="ORF">BBF96_02855</name>
</gene>
<dbReference type="RefSeq" id="WP_127015760.1">
    <property type="nucleotide sequence ID" value="NZ_CP016379.1"/>
</dbReference>
<sequence>MATCAYYILGNSDLKVIDMDGNEISKVDNFREYTRELADILKNTNSTAKKDFLKFDKEVEIKFQNKGEKNILKISKIRMPIFTAYIDKINQTQHKKPDKIIFFYTNQENPDKGDTIYLYQIIRLFAQKRYRYNESDICGIEVSCNPSNYEEVGRFYDEYFEKNEEQIKYNSMNYILSTTGTPAMTNILSVKMLDYPHQYYYGERADNGGTRIIELNYFTKLNCDRYRRLIDRTIKDLCYNNASEIFKESPFRKKFEVRQLLKVAYHLRNFNFENAYEEAEILEQNKWLLDRVSDLQLKTEERLSLIYDFMEISLENHKYLETVALLFGLLDNLRQYLFEKTFRIKIKDEKTNSFSEFNNFIESKPDLKSYFDKKGIKYKNAPTKVVLNKILSDFLKYGDKKTPEDRRNSNYIERFFQLNEKVEHLQDLRNMTPFAHGVKGIILEDICNLKNTISDILEFLKLIDIKKENDDKKNNKKDDKKDEDNIFKKINNAIIELLEKY</sequence>
<keyword evidence="2" id="KW-1185">Reference proteome</keyword>
<dbReference type="KEGG" id="aft:BBF96_02855"/>
<dbReference type="AlphaFoldDB" id="A0A3S9SVU1"/>
<dbReference type="EMBL" id="CP016379">
    <property type="protein sequence ID" value="AZR72426.1"/>
    <property type="molecule type" value="Genomic_DNA"/>
</dbReference>
<dbReference type="OrthoDB" id="2677749at2"/>